<feature type="transmembrane region" description="Helical" evidence="5">
    <location>
        <begin position="129"/>
        <end position="150"/>
    </location>
</feature>
<comment type="subcellular location">
    <subcellularLocation>
        <location evidence="1">Membrane</location>
    </subcellularLocation>
</comment>
<evidence type="ECO:0000313" key="8">
    <source>
        <dbReference type="Proteomes" id="UP001432027"/>
    </source>
</evidence>
<sequence length="369" mass="42373">MADGAEMIGGMHFSNYTAILEKLIQDEIKINGCKEKRAIECEDNAFHVGLMGFGFLPILFLAIVGNALNVMIYSANQMKHFLAIRMLCVRLAINTLAVLVLLPSALRMLNMWDHFGEFDERYYWRYYKWQLFGGNCLGFCSMWLTVLMTLECFVHIFHPIRSKQICTMRNLLMAGVLIFATGSLLAAIYPANRHAAVHTDTCGKYVTIDSEGSEYWTLLEHIHTIATLIIALLLPITTLVYMCIRIVLRINRDTTLDTTSSKRHFNAEKRCVTRITLITTLLQFLEFPSILVFTKYSVQGPDGTNNCTLHTLCLFLGLCNMSLSFFVYFIFSPKFRSMVTDRWMEFSEKVLPMWCMSFLRPNTPNTQKM</sequence>
<dbReference type="SUPFAM" id="SSF81321">
    <property type="entry name" value="Family A G protein-coupled receptor-like"/>
    <property type="match status" value="1"/>
</dbReference>
<dbReference type="GO" id="GO:0016020">
    <property type="term" value="C:membrane"/>
    <property type="evidence" value="ECO:0007669"/>
    <property type="project" value="UniProtKB-SubCell"/>
</dbReference>
<feature type="domain" description="G-protein coupled receptors family 1 profile" evidence="6">
    <location>
        <begin position="65"/>
        <end position="328"/>
    </location>
</feature>
<dbReference type="GO" id="GO:0004930">
    <property type="term" value="F:G protein-coupled receptor activity"/>
    <property type="evidence" value="ECO:0007669"/>
    <property type="project" value="InterPro"/>
</dbReference>
<dbReference type="Proteomes" id="UP001432027">
    <property type="component" value="Unassembled WGS sequence"/>
</dbReference>
<feature type="transmembrane region" description="Helical" evidence="5">
    <location>
        <begin position="53"/>
        <end position="75"/>
    </location>
</feature>
<keyword evidence="2 5" id="KW-0812">Transmembrane</keyword>
<dbReference type="EMBL" id="BTSX01000004">
    <property type="protein sequence ID" value="GMS96384.1"/>
    <property type="molecule type" value="Genomic_DNA"/>
</dbReference>
<dbReference type="InterPro" id="IPR017452">
    <property type="entry name" value="GPCR_Rhodpsn_7TM"/>
</dbReference>
<evidence type="ECO:0000313" key="7">
    <source>
        <dbReference type="EMBL" id="GMS96384.1"/>
    </source>
</evidence>
<evidence type="ECO:0000256" key="5">
    <source>
        <dbReference type="SAM" id="Phobius"/>
    </source>
</evidence>
<keyword evidence="3 5" id="KW-1133">Transmembrane helix</keyword>
<evidence type="ECO:0000256" key="1">
    <source>
        <dbReference type="ARBA" id="ARBA00004370"/>
    </source>
</evidence>
<dbReference type="InterPro" id="IPR052954">
    <property type="entry name" value="GPCR-Ligand_Int"/>
</dbReference>
<dbReference type="PROSITE" id="PS50262">
    <property type="entry name" value="G_PROTEIN_RECEP_F1_2"/>
    <property type="match status" value="1"/>
</dbReference>
<evidence type="ECO:0000256" key="4">
    <source>
        <dbReference type="ARBA" id="ARBA00023136"/>
    </source>
</evidence>
<keyword evidence="8" id="KW-1185">Reference proteome</keyword>
<keyword evidence="4 5" id="KW-0472">Membrane</keyword>
<gene>
    <name evidence="7" type="ORF">PENTCL1PPCAC_18559</name>
</gene>
<feature type="transmembrane region" description="Helical" evidence="5">
    <location>
        <begin position="87"/>
        <end position="109"/>
    </location>
</feature>
<reference evidence="7" key="1">
    <citation type="submission" date="2023-10" db="EMBL/GenBank/DDBJ databases">
        <title>Genome assembly of Pristionchus species.</title>
        <authorList>
            <person name="Yoshida K."/>
            <person name="Sommer R.J."/>
        </authorList>
    </citation>
    <scope>NUCLEOTIDE SEQUENCE</scope>
    <source>
        <strain evidence="7">RS0144</strain>
    </source>
</reference>
<evidence type="ECO:0000259" key="6">
    <source>
        <dbReference type="PROSITE" id="PS50262"/>
    </source>
</evidence>
<dbReference type="CDD" id="cd14978">
    <property type="entry name" value="7tmA_FMRFamide_R-like"/>
    <property type="match status" value="1"/>
</dbReference>
<dbReference type="PRINTS" id="PR00237">
    <property type="entry name" value="GPCRRHODOPSN"/>
</dbReference>
<evidence type="ECO:0000256" key="3">
    <source>
        <dbReference type="ARBA" id="ARBA00022989"/>
    </source>
</evidence>
<organism evidence="7 8">
    <name type="scientific">Pristionchus entomophagus</name>
    <dbReference type="NCBI Taxonomy" id="358040"/>
    <lineage>
        <taxon>Eukaryota</taxon>
        <taxon>Metazoa</taxon>
        <taxon>Ecdysozoa</taxon>
        <taxon>Nematoda</taxon>
        <taxon>Chromadorea</taxon>
        <taxon>Rhabditida</taxon>
        <taxon>Rhabditina</taxon>
        <taxon>Diplogasteromorpha</taxon>
        <taxon>Diplogasteroidea</taxon>
        <taxon>Neodiplogasteridae</taxon>
        <taxon>Pristionchus</taxon>
    </lineage>
</organism>
<feature type="transmembrane region" description="Helical" evidence="5">
    <location>
        <begin position="271"/>
        <end position="296"/>
    </location>
</feature>
<dbReference type="Gene3D" id="1.20.1070.10">
    <property type="entry name" value="Rhodopsin 7-helix transmembrane proteins"/>
    <property type="match status" value="1"/>
</dbReference>
<protein>
    <recommendedName>
        <fullName evidence="6">G-protein coupled receptors family 1 profile domain-containing protein</fullName>
    </recommendedName>
</protein>
<name>A0AAV5TQU6_9BILA</name>
<feature type="non-terminal residue" evidence="7">
    <location>
        <position position="369"/>
    </location>
</feature>
<dbReference type="InterPro" id="IPR000276">
    <property type="entry name" value="GPCR_Rhodpsn"/>
</dbReference>
<accession>A0AAV5TQU6</accession>
<dbReference type="AlphaFoldDB" id="A0AAV5TQU6"/>
<dbReference type="Pfam" id="PF00001">
    <property type="entry name" value="7tm_1"/>
    <property type="match status" value="1"/>
</dbReference>
<evidence type="ECO:0000256" key="2">
    <source>
        <dbReference type="ARBA" id="ARBA00022692"/>
    </source>
</evidence>
<feature type="transmembrane region" description="Helical" evidence="5">
    <location>
        <begin position="222"/>
        <end position="244"/>
    </location>
</feature>
<proteinExistence type="predicted"/>
<dbReference type="PANTHER" id="PTHR46641">
    <property type="entry name" value="FMRFAMIDE RECEPTOR-RELATED"/>
    <property type="match status" value="1"/>
</dbReference>
<comment type="caution">
    <text evidence="7">The sequence shown here is derived from an EMBL/GenBank/DDBJ whole genome shotgun (WGS) entry which is preliminary data.</text>
</comment>
<feature type="transmembrane region" description="Helical" evidence="5">
    <location>
        <begin position="308"/>
        <end position="331"/>
    </location>
</feature>
<feature type="transmembrane region" description="Helical" evidence="5">
    <location>
        <begin position="171"/>
        <end position="191"/>
    </location>
</feature>
<dbReference type="PANTHER" id="PTHR46641:SF8">
    <property type="entry name" value="G-PROTEIN COUPLED RECEPTORS FAMILY 1 PROFILE DOMAIN-CONTAINING PROTEIN"/>
    <property type="match status" value="1"/>
</dbReference>